<comment type="similarity">
    <text evidence="5">Belongs to the binding-protein-dependent transport system permease family.</text>
</comment>
<name>A0A9X2B0A9_9VIBR</name>
<organism evidence="7 8">
    <name type="scientific">Vibrio gelatinilyticus</name>
    <dbReference type="NCBI Taxonomy" id="2893468"/>
    <lineage>
        <taxon>Bacteria</taxon>
        <taxon>Pseudomonadati</taxon>
        <taxon>Pseudomonadota</taxon>
        <taxon>Gammaproteobacteria</taxon>
        <taxon>Vibrionales</taxon>
        <taxon>Vibrionaceae</taxon>
        <taxon>Vibrio</taxon>
    </lineage>
</organism>
<feature type="transmembrane region" description="Helical" evidence="5">
    <location>
        <begin position="627"/>
        <end position="647"/>
    </location>
</feature>
<reference evidence="7" key="1">
    <citation type="submission" date="2021-11" db="EMBL/GenBank/DDBJ databases">
        <title>Vibrio ZSDE26 sp. nov. and Vibrio ZSDZ34 sp. nov., isolated from coastal seawater in Qingdao.</title>
        <authorList>
            <person name="Zhang P."/>
        </authorList>
    </citation>
    <scope>NUCLEOTIDE SEQUENCE</scope>
    <source>
        <strain evidence="7">ZSDZ34</strain>
    </source>
</reference>
<feature type="transmembrane region" description="Helical" evidence="5">
    <location>
        <begin position="471"/>
        <end position="494"/>
    </location>
</feature>
<dbReference type="SUPFAM" id="SSF161098">
    <property type="entry name" value="MetI-like"/>
    <property type="match status" value="2"/>
</dbReference>
<feature type="transmembrane region" description="Helical" evidence="5">
    <location>
        <begin position="534"/>
        <end position="555"/>
    </location>
</feature>
<comment type="caution">
    <text evidence="7">The sequence shown here is derived from an EMBL/GenBank/DDBJ whole genome shotgun (WGS) entry which is preliminary data.</text>
</comment>
<keyword evidence="5" id="KW-0813">Transport</keyword>
<dbReference type="Gene3D" id="1.10.3720.10">
    <property type="entry name" value="MetI-like"/>
    <property type="match status" value="1"/>
</dbReference>
<dbReference type="EMBL" id="JAJNNZ010000016">
    <property type="protein sequence ID" value="MCJ2378373.1"/>
    <property type="molecule type" value="Genomic_DNA"/>
</dbReference>
<dbReference type="GO" id="GO:0005886">
    <property type="term" value="C:plasma membrane"/>
    <property type="evidence" value="ECO:0007669"/>
    <property type="project" value="UniProtKB-SubCell"/>
</dbReference>
<evidence type="ECO:0000256" key="2">
    <source>
        <dbReference type="ARBA" id="ARBA00022692"/>
    </source>
</evidence>
<keyword evidence="4 5" id="KW-0472">Membrane</keyword>
<keyword evidence="3 5" id="KW-1133">Transmembrane helix</keyword>
<evidence type="ECO:0000259" key="6">
    <source>
        <dbReference type="PROSITE" id="PS50928"/>
    </source>
</evidence>
<dbReference type="AlphaFoldDB" id="A0A9X2B0A9"/>
<evidence type="ECO:0000256" key="5">
    <source>
        <dbReference type="RuleBase" id="RU363032"/>
    </source>
</evidence>
<comment type="subcellular location">
    <subcellularLocation>
        <location evidence="1 5">Cell membrane</location>
        <topology evidence="1 5">Multi-pass membrane protein</topology>
    </subcellularLocation>
</comment>
<evidence type="ECO:0000313" key="7">
    <source>
        <dbReference type="EMBL" id="MCJ2378373.1"/>
    </source>
</evidence>
<dbReference type="PROSITE" id="PS50928">
    <property type="entry name" value="ABC_TM1"/>
    <property type="match status" value="1"/>
</dbReference>
<feature type="transmembrane region" description="Helical" evidence="5">
    <location>
        <begin position="21"/>
        <end position="46"/>
    </location>
</feature>
<feature type="transmembrane region" description="Helical" evidence="5">
    <location>
        <begin position="696"/>
        <end position="717"/>
    </location>
</feature>
<dbReference type="Proteomes" id="UP001139488">
    <property type="component" value="Unassembled WGS sequence"/>
</dbReference>
<dbReference type="InterPro" id="IPR000515">
    <property type="entry name" value="MetI-like"/>
</dbReference>
<feature type="domain" description="ABC transmembrane type-1" evidence="6">
    <location>
        <begin position="430"/>
        <end position="717"/>
    </location>
</feature>
<dbReference type="Pfam" id="PF00528">
    <property type="entry name" value="BPD_transp_1"/>
    <property type="match status" value="1"/>
</dbReference>
<keyword evidence="8" id="KW-1185">Reference proteome</keyword>
<gene>
    <name evidence="7" type="ORF">LNL84_16265</name>
</gene>
<evidence type="ECO:0000256" key="3">
    <source>
        <dbReference type="ARBA" id="ARBA00022989"/>
    </source>
</evidence>
<protein>
    <submittedName>
        <fullName evidence="7">ABC transporter permease subunit</fullName>
    </submittedName>
</protein>
<proteinExistence type="inferred from homology"/>
<keyword evidence="2 5" id="KW-0812">Transmembrane</keyword>
<sequence length="731" mass="81557">MPINDFSLQARDRKRLLQDRFVRALVSFGGLSVLGGLVFIFVYLAYVIFPIFSSAQLEWTESVAIENSEPMVFARVDDYATQAYWVTEQGVLIEKALTSKSYSKEVLANDITMVAQASPSSEWFALADDSGQAKLIRGQFSFDAQKAASQLRVTEAYNGQWFDLETASLAHLAVAVRQDNAVIASADTTGFVSFLSIDNSINNANASPRKERQSLADKIENIEKILLTPDTQTLYVLAENRLYVIILKDNLYQVREIIDLSQGSESLNAIGIYLLAGAHSVLVQYDNNTVEQWFDVLDNGERSLSAIREFKYNHTIQQLLPEIHGKGFYVYLSDGRLITTYTTTEKQQKLDQIQMTAVPLFGLSNNDRQLIALDTGKLNVAVIDNEYPEISFRTLWSKIWYESYPEPEFVWQTTAANDDFEPKFSLVPIAFGTIKSAAYAMIFSVPIAVFGAIYTAYFMSARMRKVVKPTIELMEALPTVIIGFLAGLWFAPIVESHLPGVMVLLVALPVMTVMTGLFWYVLPRRWVGSIPSGLHAIMLIPVIIIVTAVSLHYSATMEQWLFDGDVRAYLALQGIGYDQRNAMIVGFAMGFAVIPTIFTISEDAIFSVPKHLSDGSLALGATRWQTLTYVVLLTASPGIFSAVMMGLGRAVGETMIVLMATGNTPILDWNIFEGMRTLSATMAVELPESDVGSTHYRLLFLAALILFTFTFAVNSLAEWVRQRLRERYRAL</sequence>
<dbReference type="PANTHER" id="PTHR42727:SF1">
    <property type="entry name" value="PHOSPHATE TRANSPORT SYSTEM PERMEASE"/>
    <property type="match status" value="1"/>
</dbReference>
<feature type="transmembrane region" description="Helical" evidence="5">
    <location>
        <begin position="582"/>
        <end position="606"/>
    </location>
</feature>
<dbReference type="CDD" id="cd06261">
    <property type="entry name" value="TM_PBP2"/>
    <property type="match status" value="1"/>
</dbReference>
<accession>A0A9X2B0A9</accession>
<evidence type="ECO:0000313" key="8">
    <source>
        <dbReference type="Proteomes" id="UP001139488"/>
    </source>
</evidence>
<feature type="transmembrane region" description="Helical" evidence="5">
    <location>
        <begin position="500"/>
        <end position="522"/>
    </location>
</feature>
<dbReference type="GO" id="GO:0055085">
    <property type="term" value="P:transmembrane transport"/>
    <property type="evidence" value="ECO:0007669"/>
    <property type="project" value="InterPro"/>
</dbReference>
<evidence type="ECO:0000256" key="1">
    <source>
        <dbReference type="ARBA" id="ARBA00004651"/>
    </source>
</evidence>
<feature type="transmembrane region" description="Helical" evidence="5">
    <location>
        <begin position="437"/>
        <end position="459"/>
    </location>
</feature>
<evidence type="ECO:0000256" key="4">
    <source>
        <dbReference type="ARBA" id="ARBA00023136"/>
    </source>
</evidence>
<dbReference type="PANTHER" id="PTHR42727">
    <property type="entry name" value="PHOSPHATE TRANSPORT SYSTEM PERMEASE PROTEIN"/>
    <property type="match status" value="1"/>
</dbReference>
<dbReference type="RefSeq" id="WP_244358658.1">
    <property type="nucleotide sequence ID" value="NZ_JAJNNZ010000016.1"/>
</dbReference>
<dbReference type="InterPro" id="IPR035906">
    <property type="entry name" value="MetI-like_sf"/>
</dbReference>